<dbReference type="PROSITE" id="PS51371">
    <property type="entry name" value="CBS"/>
    <property type="match status" value="2"/>
</dbReference>
<dbReference type="SUPFAM" id="SSF54631">
    <property type="entry name" value="CBS-domain pair"/>
    <property type="match status" value="1"/>
</dbReference>
<dbReference type="PANTHER" id="PTHR43080:SF2">
    <property type="entry name" value="CBS DOMAIN-CONTAINING PROTEIN"/>
    <property type="match status" value="1"/>
</dbReference>
<evidence type="ECO:0000313" key="4">
    <source>
        <dbReference type="EMBL" id="TBW33086.1"/>
    </source>
</evidence>
<accession>A0A4Q9VGA4</accession>
<dbReference type="SMART" id="SM00116">
    <property type="entry name" value="CBS"/>
    <property type="match status" value="2"/>
</dbReference>
<reference evidence="4 5" key="1">
    <citation type="submission" date="2019-02" db="EMBL/GenBank/DDBJ databases">
        <title>Siculibacillus lacustris gen. nov., sp. nov., a new rosette-forming bacterium isolated from a freshwater crater lake (Lake St. Ana, Romania).</title>
        <authorList>
            <person name="Felfoldi T."/>
            <person name="Marton Z."/>
            <person name="Szabo A."/>
            <person name="Mentes A."/>
            <person name="Boka K."/>
            <person name="Marialigeti K."/>
            <person name="Mathe I."/>
            <person name="Koncz M."/>
            <person name="Schumann P."/>
            <person name="Toth E."/>
        </authorList>
    </citation>
    <scope>NUCLEOTIDE SEQUENCE [LARGE SCALE GENOMIC DNA]</scope>
    <source>
        <strain evidence="4 5">SA-279</strain>
    </source>
</reference>
<evidence type="ECO:0000259" key="3">
    <source>
        <dbReference type="PROSITE" id="PS51371"/>
    </source>
</evidence>
<keyword evidence="5" id="KW-1185">Reference proteome</keyword>
<keyword evidence="1 2" id="KW-0129">CBS domain</keyword>
<feature type="domain" description="CBS" evidence="3">
    <location>
        <begin position="7"/>
        <end position="68"/>
    </location>
</feature>
<dbReference type="InterPro" id="IPR051257">
    <property type="entry name" value="Diverse_CBS-Domain"/>
</dbReference>
<dbReference type="PANTHER" id="PTHR43080">
    <property type="entry name" value="CBS DOMAIN-CONTAINING PROTEIN CBSX3, MITOCHONDRIAL"/>
    <property type="match status" value="1"/>
</dbReference>
<dbReference type="EMBL" id="SJFN01000047">
    <property type="protein sequence ID" value="TBW33086.1"/>
    <property type="molecule type" value="Genomic_DNA"/>
</dbReference>
<feature type="domain" description="CBS" evidence="3">
    <location>
        <begin position="76"/>
        <end position="136"/>
    </location>
</feature>
<gene>
    <name evidence="4" type="ORF">EYW49_20955</name>
</gene>
<dbReference type="CDD" id="cd04623">
    <property type="entry name" value="CBS_pair_bac_euk"/>
    <property type="match status" value="1"/>
</dbReference>
<dbReference type="Proteomes" id="UP000292781">
    <property type="component" value="Unassembled WGS sequence"/>
</dbReference>
<organism evidence="4 5">
    <name type="scientific">Siculibacillus lacustris</name>
    <dbReference type="NCBI Taxonomy" id="1549641"/>
    <lineage>
        <taxon>Bacteria</taxon>
        <taxon>Pseudomonadati</taxon>
        <taxon>Pseudomonadota</taxon>
        <taxon>Alphaproteobacteria</taxon>
        <taxon>Hyphomicrobiales</taxon>
        <taxon>Ancalomicrobiaceae</taxon>
        <taxon>Siculibacillus</taxon>
    </lineage>
</organism>
<dbReference type="RefSeq" id="WP_131311584.1">
    <property type="nucleotide sequence ID" value="NZ_SJFN01000047.1"/>
</dbReference>
<dbReference type="Gene3D" id="3.10.580.10">
    <property type="entry name" value="CBS-domain"/>
    <property type="match status" value="1"/>
</dbReference>
<dbReference type="OrthoDB" id="9807125at2"/>
<name>A0A4Q9VGA4_9HYPH</name>
<dbReference type="Pfam" id="PF00571">
    <property type="entry name" value="CBS"/>
    <property type="match status" value="2"/>
</dbReference>
<evidence type="ECO:0000313" key="5">
    <source>
        <dbReference type="Proteomes" id="UP000292781"/>
    </source>
</evidence>
<dbReference type="AlphaFoldDB" id="A0A4Q9VGA4"/>
<dbReference type="InterPro" id="IPR044725">
    <property type="entry name" value="CBSX3_CBS_dom"/>
</dbReference>
<proteinExistence type="predicted"/>
<dbReference type="InterPro" id="IPR000644">
    <property type="entry name" value="CBS_dom"/>
</dbReference>
<protein>
    <submittedName>
        <fullName evidence="4">CBS domain-containing protein</fullName>
    </submittedName>
</protein>
<dbReference type="InterPro" id="IPR046342">
    <property type="entry name" value="CBS_dom_sf"/>
</dbReference>
<evidence type="ECO:0000256" key="1">
    <source>
        <dbReference type="ARBA" id="ARBA00023122"/>
    </source>
</evidence>
<sequence length="143" mass="15504">MTVAAILSQKGRQVITMVPKQTLAEVCETLATHRIGAVVLIDGDGRIAGIVSERDIVRALAAEGATALQRPAATYMSAKVVTCTERDTTDQVLQRMTSGRFRHMPVVREDRLIGVISIGDVVARRIELAEREAADMRAYIATA</sequence>
<comment type="caution">
    <text evidence="4">The sequence shown here is derived from an EMBL/GenBank/DDBJ whole genome shotgun (WGS) entry which is preliminary data.</text>
</comment>
<evidence type="ECO:0000256" key="2">
    <source>
        <dbReference type="PROSITE-ProRule" id="PRU00703"/>
    </source>
</evidence>